<dbReference type="GO" id="GO:0008745">
    <property type="term" value="F:N-acetylmuramoyl-L-alanine amidase activity"/>
    <property type="evidence" value="ECO:0007669"/>
    <property type="project" value="UniProtKB-EC"/>
</dbReference>
<evidence type="ECO:0000313" key="8">
    <source>
        <dbReference type="Proteomes" id="UP001387110"/>
    </source>
</evidence>
<dbReference type="InterPro" id="IPR050695">
    <property type="entry name" value="N-acetylmuramoyl_amidase_3"/>
</dbReference>
<dbReference type="GO" id="GO:0009253">
    <property type="term" value="P:peptidoglycan catabolic process"/>
    <property type="evidence" value="ECO:0007669"/>
    <property type="project" value="InterPro"/>
</dbReference>
<evidence type="ECO:0000259" key="4">
    <source>
        <dbReference type="PROSITE" id="PS51781"/>
    </source>
</evidence>
<dbReference type="CDD" id="cd02696">
    <property type="entry name" value="MurNAc-LAA"/>
    <property type="match status" value="1"/>
</dbReference>
<feature type="domain" description="SH3b" evidence="4">
    <location>
        <begin position="32"/>
        <end position="95"/>
    </location>
</feature>
<dbReference type="EC" id="3.5.1.28" evidence="6"/>
<feature type="signal peptide" evidence="3">
    <location>
        <begin position="1"/>
        <end position="29"/>
    </location>
</feature>
<dbReference type="OrthoDB" id="9806267at2"/>
<reference evidence="6 8" key="2">
    <citation type="submission" date="2023-12" db="EMBL/GenBank/DDBJ databases">
        <authorList>
            <person name="Easwaran N."/>
            <person name="Lazarus H.P.S."/>
        </authorList>
    </citation>
    <scope>NUCLEOTIDE SEQUENCE [LARGE SCALE GENOMIC DNA]</scope>
    <source>
        <strain evidence="6 8">VIT-2023</strain>
    </source>
</reference>
<dbReference type="InterPro" id="IPR002508">
    <property type="entry name" value="MurNAc-LAA_cat"/>
</dbReference>
<feature type="chain" id="PRO_5006891956" evidence="3">
    <location>
        <begin position="30"/>
        <end position="508"/>
    </location>
</feature>
<dbReference type="Pfam" id="PF01520">
    <property type="entry name" value="Amidase_3"/>
    <property type="match status" value="1"/>
</dbReference>
<feature type="domain" description="SH3b" evidence="4">
    <location>
        <begin position="107"/>
        <end position="169"/>
    </location>
</feature>
<dbReference type="GeneID" id="90837859"/>
<dbReference type="Pfam" id="PF08239">
    <property type="entry name" value="SH3_3"/>
    <property type="match status" value="4"/>
</dbReference>
<dbReference type="InterPro" id="IPR036028">
    <property type="entry name" value="SH3-like_dom_sf"/>
</dbReference>
<reference evidence="5 7" key="1">
    <citation type="journal article" date="2015" name="Int. J. Syst. Evol. Microbiol.">
        <title>Exiguobacterium enclense sp. nov., isolated from sediment.</title>
        <authorList>
            <person name="Dastager S.G."/>
            <person name="Mawlankar R."/>
            <person name="Sonalkar V.V."/>
            <person name="Thorat M.N."/>
            <person name="Mual P."/>
            <person name="Verma A."/>
            <person name="Krishnamurthi S."/>
            <person name="Tang S.K."/>
            <person name="Li W.J."/>
        </authorList>
    </citation>
    <scope>NUCLEOTIDE SEQUENCE [LARGE SCALE GENOMIC DNA]</scope>
    <source>
        <strain evidence="5 7">NIO-1109</strain>
    </source>
</reference>
<keyword evidence="8" id="KW-1185">Reference proteome</keyword>
<evidence type="ECO:0000313" key="5">
    <source>
        <dbReference type="EMBL" id="KSU50079.1"/>
    </source>
</evidence>
<dbReference type="GO" id="GO:0071555">
    <property type="term" value="P:cell wall organization"/>
    <property type="evidence" value="ECO:0007669"/>
    <property type="project" value="UniProtKB-KW"/>
</dbReference>
<dbReference type="PROSITE" id="PS51781">
    <property type="entry name" value="SH3B"/>
    <property type="match status" value="4"/>
</dbReference>
<dbReference type="RefSeq" id="WP_041255198.1">
    <property type="nucleotide sequence ID" value="NZ_FMYN01000001.1"/>
</dbReference>
<evidence type="ECO:0000313" key="6">
    <source>
        <dbReference type="EMBL" id="MEI4461931.1"/>
    </source>
</evidence>
<evidence type="ECO:0000256" key="3">
    <source>
        <dbReference type="SAM" id="SignalP"/>
    </source>
</evidence>
<name>A0A0V8GIT8_9BACL</name>
<gene>
    <name evidence="5" type="ORF">AS033_01520</name>
    <name evidence="6" type="ORF">SZL87_05745</name>
</gene>
<keyword evidence="1 5" id="KW-0378">Hydrolase</keyword>
<dbReference type="Proteomes" id="UP001387110">
    <property type="component" value="Unassembled WGS sequence"/>
</dbReference>
<dbReference type="SUPFAM" id="SSF50044">
    <property type="entry name" value="SH3-domain"/>
    <property type="match status" value="1"/>
</dbReference>
<sequence>MPTKTSVLIASIASAVLFTVAAPTPEASAASITKATYQTTDALNLRASATTSSKKLLTIPKGKSVVSSYKTGNWYKVSYSSKTGYVSGSYLKKKAAVKASTVGTSFTKTNYTTTDSLSLRKSDSAASTKLLTIPKGTTLSSSYKKGSWYKVSYKSKTGYVAGSYLKKKAVVTASATGTTFAKTNYITLDALNLRTSNSATSAKLLTIPKGKIVTSSYRKDNWYQVSYGSKKGYVSGSYLKKTTSSSASLPPVGSAADYSGTTMYVLVPFNDSLTLRSGASSISPSIGTLPRGSVVTVTNALHKTKGFVAVKTSDGRYGYVEATYLSLFQPSMSARPLVVLDPGHGGHDVGAARYGIYERDIVMSVAKLVAERLSKTVDVKLTRYTNDYYPSLTDRSVISNAHKTNIFVSIHINAASSTSAYGAENFYYRGNASVALSRNLQNNLVNSIGLRDRGIKFGNLAVLRGTNAPATLTELGFLSNANDRAKLVSPSYQQRYADAVANAILSSL</sequence>
<evidence type="ECO:0000256" key="1">
    <source>
        <dbReference type="ARBA" id="ARBA00022801"/>
    </source>
</evidence>
<dbReference type="GO" id="GO:0030288">
    <property type="term" value="C:outer membrane-bounded periplasmic space"/>
    <property type="evidence" value="ECO:0007669"/>
    <property type="project" value="TreeGrafter"/>
</dbReference>
<dbReference type="Gene3D" id="3.40.630.40">
    <property type="entry name" value="Zn-dependent exopeptidases"/>
    <property type="match status" value="1"/>
</dbReference>
<dbReference type="InterPro" id="IPR003646">
    <property type="entry name" value="SH3-like_bac-type"/>
</dbReference>
<keyword evidence="3" id="KW-0732">Signal</keyword>
<feature type="domain" description="SH3b" evidence="4">
    <location>
        <begin position="261"/>
        <end position="329"/>
    </location>
</feature>
<dbReference type="PANTHER" id="PTHR30404:SF0">
    <property type="entry name" value="N-ACETYLMURAMOYL-L-ALANINE AMIDASE AMIC"/>
    <property type="match status" value="1"/>
</dbReference>
<organism evidence="5 7">
    <name type="scientific">Exiguobacterium indicum</name>
    <dbReference type="NCBI Taxonomy" id="296995"/>
    <lineage>
        <taxon>Bacteria</taxon>
        <taxon>Bacillati</taxon>
        <taxon>Bacillota</taxon>
        <taxon>Bacilli</taxon>
        <taxon>Bacillales</taxon>
        <taxon>Bacillales Family XII. Incertae Sedis</taxon>
        <taxon>Exiguobacterium</taxon>
    </lineage>
</organism>
<comment type="caution">
    <text evidence="5">The sequence shown here is derived from an EMBL/GenBank/DDBJ whole genome shotgun (WGS) entry which is preliminary data.</text>
</comment>
<evidence type="ECO:0000256" key="2">
    <source>
        <dbReference type="ARBA" id="ARBA00023316"/>
    </source>
</evidence>
<dbReference type="EMBL" id="JBAWKY010000001">
    <property type="protein sequence ID" value="MEI4461931.1"/>
    <property type="molecule type" value="Genomic_DNA"/>
</dbReference>
<proteinExistence type="predicted"/>
<accession>A0A0V8GIT8</accession>
<protein>
    <submittedName>
        <fullName evidence="5">Cell wall hydrolase</fullName>
    </submittedName>
    <submittedName>
        <fullName evidence="6">N-acetylmuramoyl-L-alanine amidase</fullName>
        <ecNumber evidence="6">3.5.1.28</ecNumber>
    </submittedName>
</protein>
<feature type="domain" description="SH3b" evidence="4">
    <location>
        <begin position="181"/>
        <end position="243"/>
    </location>
</feature>
<dbReference type="AlphaFoldDB" id="A0A0V8GIT8"/>
<dbReference type="SMART" id="SM00646">
    <property type="entry name" value="Ami_3"/>
    <property type="match status" value="1"/>
</dbReference>
<keyword evidence="2" id="KW-0961">Cell wall biogenesis/degradation</keyword>
<dbReference type="Gene3D" id="2.30.30.40">
    <property type="entry name" value="SH3 Domains"/>
    <property type="match status" value="4"/>
</dbReference>
<dbReference type="SMART" id="SM00287">
    <property type="entry name" value="SH3b"/>
    <property type="match status" value="4"/>
</dbReference>
<dbReference type="EMBL" id="LNQL01000001">
    <property type="protein sequence ID" value="KSU50079.1"/>
    <property type="molecule type" value="Genomic_DNA"/>
</dbReference>
<evidence type="ECO:0000313" key="7">
    <source>
        <dbReference type="Proteomes" id="UP000053797"/>
    </source>
</evidence>
<dbReference type="SUPFAM" id="SSF53187">
    <property type="entry name" value="Zn-dependent exopeptidases"/>
    <property type="match status" value="1"/>
</dbReference>
<dbReference type="PANTHER" id="PTHR30404">
    <property type="entry name" value="N-ACETYLMURAMOYL-L-ALANINE AMIDASE"/>
    <property type="match status" value="1"/>
</dbReference>
<dbReference type="Proteomes" id="UP000053797">
    <property type="component" value="Unassembled WGS sequence"/>
</dbReference>